<keyword evidence="1" id="KW-0472">Membrane</keyword>
<reference evidence="2" key="1">
    <citation type="submission" date="2021-07" db="EMBL/GenBank/DDBJ databases">
        <title>Roseobacter insulae sp. nov., isolated from a tidal flat.</title>
        <authorList>
            <person name="Park S."/>
            <person name="Yoon J.-H."/>
        </authorList>
    </citation>
    <scope>NUCLEOTIDE SEQUENCE</scope>
    <source>
        <strain evidence="2">YSTF-M11</strain>
    </source>
</reference>
<dbReference type="EMBL" id="JAHXDN010000002">
    <property type="protein sequence ID" value="MBW4708169.1"/>
    <property type="molecule type" value="Genomic_DNA"/>
</dbReference>
<dbReference type="Proteomes" id="UP001138661">
    <property type="component" value="Unassembled WGS sequence"/>
</dbReference>
<dbReference type="RefSeq" id="WP_219501652.1">
    <property type="nucleotide sequence ID" value="NZ_JAHXDN010000002.1"/>
</dbReference>
<protein>
    <submittedName>
        <fullName evidence="2">TrgA family protein</fullName>
    </submittedName>
</protein>
<sequence length="146" mass="15912">MPDAARLFAALCIGIVGFIVSFQIIPLMPESTDFGSFAYVNAIIGVVVGWRVMGKRAGRGVTAAINNGLGGVLVLVLWGLFVHSSYQMFDRAMSNWYNGAFQALLAIIKFMAEYALIMINPLVIFTLIAGGVLSGLATEYAWRTWR</sequence>
<comment type="caution">
    <text evidence="2">The sequence shown here is derived from an EMBL/GenBank/DDBJ whole genome shotgun (WGS) entry which is preliminary data.</text>
</comment>
<gene>
    <name evidence="2" type="ORF">KX928_10265</name>
</gene>
<proteinExistence type="predicted"/>
<keyword evidence="3" id="KW-1185">Reference proteome</keyword>
<dbReference type="NCBIfam" id="NF033773">
    <property type="entry name" value="tellur_TrgA"/>
    <property type="match status" value="1"/>
</dbReference>
<keyword evidence="1" id="KW-0812">Transmembrane</keyword>
<feature type="transmembrane region" description="Helical" evidence="1">
    <location>
        <begin position="34"/>
        <end position="52"/>
    </location>
</feature>
<name>A0A9X1FVK7_9RHOB</name>
<dbReference type="InterPro" id="IPR047784">
    <property type="entry name" value="TrgA"/>
</dbReference>
<evidence type="ECO:0000313" key="2">
    <source>
        <dbReference type="EMBL" id="MBW4708169.1"/>
    </source>
</evidence>
<accession>A0A9X1FVK7</accession>
<feature type="transmembrane region" description="Helical" evidence="1">
    <location>
        <begin position="7"/>
        <end position="28"/>
    </location>
</feature>
<organism evidence="2 3">
    <name type="scientific">Roseobacter insulae</name>
    <dbReference type="NCBI Taxonomy" id="2859783"/>
    <lineage>
        <taxon>Bacteria</taxon>
        <taxon>Pseudomonadati</taxon>
        <taxon>Pseudomonadota</taxon>
        <taxon>Alphaproteobacteria</taxon>
        <taxon>Rhodobacterales</taxon>
        <taxon>Roseobacteraceae</taxon>
        <taxon>Roseobacter</taxon>
    </lineage>
</organism>
<feature type="transmembrane region" description="Helical" evidence="1">
    <location>
        <begin position="64"/>
        <end position="84"/>
    </location>
</feature>
<keyword evidence="1" id="KW-1133">Transmembrane helix</keyword>
<dbReference type="AlphaFoldDB" id="A0A9X1FVK7"/>
<evidence type="ECO:0000256" key="1">
    <source>
        <dbReference type="SAM" id="Phobius"/>
    </source>
</evidence>
<feature type="transmembrane region" description="Helical" evidence="1">
    <location>
        <begin position="122"/>
        <end position="142"/>
    </location>
</feature>
<evidence type="ECO:0000313" key="3">
    <source>
        <dbReference type="Proteomes" id="UP001138661"/>
    </source>
</evidence>